<evidence type="ECO:0000256" key="2">
    <source>
        <dbReference type="ARBA" id="ARBA00023315"/>
    </source>
</evidence>
<evidence type="ECO:0000313" key="5">
    <source>
        <dbReference type="Proteomes" id="UP000033434"/>
    </source>
</evidence>
<dbReference type="GO" id="GO:0016747">
    <property type="term" value="F:acyltransferase activity, transferring groups other than amino-acyl groups"/>
    <property type="evidence" value="ECO:0007669"/>
    <property type="project" value="InterPro"/>
</dbReference>
<dbReference type="CDD" id="cd04301">
    <property type="entry name" value="NAT_SF"/>
    <property type="match status" value="1"/>
</dbReference>
<sequence>MKYKTSKKYTVEMVREAQLQDTRSLAALALQVWLTTYTKDGMRDDYASFALSHFTADYFEALLMSDDYGVLVCLDDSAIIGFSVVNLVSQFQGKPYGFEVEKLYVHNNFQGRGIGKQLLDAISQRWGRKFWLYTWVENDSNHFYQRLGFKLVGELTFDFSGVVIHNNVYISPAL</sequence>
<dbReference type="EMBL" id="AUXW01000144">
    <property type="protein sequence ID" value="KKE83625.1"/>
    <property type="molecule type" value="Genomic_DNA"/>
</dbReference>
<protein>
    <recommendedName>
        <fullName evidence="3">N-acetyltransferase domain-containing protein</fullName>
    </recommendedName>
</protein>
<keyword evidence="1" id="KW-0808">Transferase</keyword>
<dbReference type="RefSeq" id="WP_196764534.1">
    <property type="nucleotide sequence ID" value="NZ_AUXW01000144.1"/>
</dbReference>
<dbReference type="AlphaFoldDB" id="A0A0F6ABS3"/>
<dbReference type="InterPro" id="IPR016181">
    <property type="entry name" value="Acyl_CoA_acyltransferase"/>
</dbReference>
<dbReference type="PANTHER" id="PTHR43877">
    <property type="entry name" value="AMINOALKYLPHOSPHONATE N-ACETYLTRANSFERASE-RELATED-RELATED"/>
    <property type="match status" value="1"/>
</dbReference>
<dbReference type="Pfam" id="PF13508">
    <property type="entry name" value="Acetyltransf_7"/>
    <property type="match status" value="1"/>
</dbReference>
<keyword evidence="2" id="KW-0012">Acyltransferase</keyword>
<gene>
    <name evidence="4" type="ORF">N479_13270</name>
</gene>
<dbReference type="Proteomes" id="UP000033434">
    <property type="component" value="Unassembled WGS sequence"/>
</dbReference>
<feature type="domain" description="N-acetyltransferase" evidence="3">
    <location>
        <begin position="12"/>
        <end position="174"/>
    </location>
</feature>
<dbReference type="InterPro" id="IPR000182">
    <property type="entry name" value="GNAT_dom"/>
</dbReference>
<proteinExistence type="predicted"/>
<dbReference type="PANTHER" id="PTHR43877:SF1">
    <property type="entry name" value="ACETYLTRANSFERASE"/>
    <property type="match status" value="1"/>
</dbReference>
<dbReference type="InterPro" id="IPR050832">
    <property type="entry name" value="Bact_Acetyltransf"/>
</dbReference>
<dbReference type="Gene3D" id="3.40.630.30">
    <property type="match status" value="1"/>
</dbReference>
<name>A0A0F6ABS3_9GAMM</name>
<reference evidence="4 5" key="1">
    <citation type="journal article" date="2015" name="BMC Genomics">
        <title>Genome mining reveals unlocked bioactive potential of marine Gram-negative bacteria.</title>
        <authorList>
            <person name="Machado H."/>
            <person name="Sonnenschein E.C."/>
            <person name="Melchiorsen J."/>
            <person name="Gram L."/>
        </authorList>
    </citation>
    <scope>NUCLEOTIDE SEQUENCE [LARGE SCALE GENOMIC DNA]</scope>
    <source>
        <strain evidence="4 5">S4054</strain>
    </source>
</reference>
<evidence type="ECO:0000259" key="3">
    <source>
        <dbReference type="PROSITE" id="PS51186"/>
    </source>
</evidence>
<evidence type="ECO:0000313" key="4">
    <source>
        <dbReference type="EMBL" id="KKE83625.1"/>
    </source>
</evidence>
<comment type="caution">
    <text evidence="4">The sequence shown here is derived from an EMBL/GenBank/DDBJ whole genome shotgun (WGS) entry which is preliminary data.</text>
</comment>
<accession>A0A0F6ABS3</accession>
<evidence type="ECO:0000256" key="1">
    <source>
        <dbReference type="ARBA" id="ARBA00022679"/>
    </source>
</evidence>
<organism evidence="4 5">
    <name type="scientific">Pseudoalteromonas luteoviolacea S4054</name>
    <dbReference type="NCBI Taxonomy" id="1129367"/>
    <lineage>
        <taxon>Bacteria</taxon>
        <taxon>Pseudomonadati</taxon>
        <taxon>Pseudomonadota</taxon>
        <taxon>Gammaproteobacteria</taxon>
        <taxon>Alteromonadales</taxon>
        <taxon>Pseudoalteromonadaceae</taxon>
        <taxon>Pseudoalteromonas</taxon>
    </lineage>
</organism>
<dbReference type="PATRIC" id="fig|1129367.4.peg.2477"/>
<dbReference type="PROSITE" id="PS51186">
    <property type="entry name" value="GNAT"/>
    <property type="match status" value="1"/>
</dbReference>
<dbReference type="SUPFAM" id="SSF55729">
    <property type="entry name" value="Acyl-CoA N-acyltransferases (Nat)"/>
    <property type="match status" value="1"/>
</dbReference>